<proteinExistence type="predicted"/>
<protein>
    <submittedName>
        <fullName evidence="2">Uncharacterized protein</fullName>
    </submittedName>
</protein>
<organism evidence="2 3">
    <name type="scientific">Lyophyllum shimeji</name>
    <name type="common">Hon-shimeji</name>
    <name type="synonym">Tricholoma shimeji</name>
    <dbReference type="NCBI Taxonomy" id="47721"/>
    <lineage>
        <taxon>Eukaryota</taxon>
        <taxon>Fungi</taxon>
        <taxon>Dikarya</taxon>
        <taxon>Basidiomycota</taxon>
        <taxon>Agaricomycotina</taxon>
        <taxon>Agaricomycetes</taxon>
        <taxon>Agaricomycetidae</taxon>
        <taxon>Agaricales</taxon>
        <taxon>Tricholomatineae</taxon>
        <taxon>Lyophyllaceae</taxon>
        <taxon>Lyophyllum</taxon>
    </lineage>
</organism>
<feature type="compositionally biased region" description="Low complexity" evidence="1">
    <location>
        <begin position="21"/>
        <end position="30"/>
    </location>
</feature>
<reference evidence="2" key="1">
    <citation type="submission" date="2022-07" db="EMBL/GenBank/DDBJ databases">
        <title>The genome of Lyophyllum shimeji provides insight into the initial evolution of ectomycorrhizal fungal genome.</title>
        <authorList>
            <person name="Kobayashi Y."/>
            <person name="Shibata T."/>
            <person name="Hirakawa H."/>
            <person name="Shigenobu S."/>
            <person name="Nishiyama T."/>
            <person name="Yamada A."/>
            <person name="Hasebe M."/>
            <person name="Kawaguchi M."/>
        </authorList>
    </citation>
    <scope>NUCLEOTIDE SEQUENCE</scope>
    <source>
        <strain evidence="2">AT787</strain>
    </source>
</reference>
<feature type="compositionally biased region" description="Pro residues" evidence="1">
    <location>
        <begin position="31"/>
        <end position="40"/>
    </location>
</feature>
<feature type="compositionally biased region" description="Acidic residues" evidence="1">
    <location>
        <begin position="1"/>
        <end position="10"/>
    </location>
</feature>
<evidence type="ECO:0000313" key="2">
    <source>
        <dbReference type="EMBL" id="GLB43230.1"/>
    </source>
</evidence>
<dbReference type="Proteomes" id="UP001063166">
    <property type="component" value="Unassembled WGS sequence"/>
</dbReference>
<feature type="compositionally biased region" description="Polar residues" evidence="1">
    <location>
        <begin position="48"/>
        <end position="57"/>
    </location>
</feature>
<name>A0A9P3PUM8_LYOSH</name>
<evidence type="ECO:0000256" key="1">
    <source>
        <dbReference type="SAM" id="MobiDB-lite"/>
    </source>
</evidence>
<feature type="compositionally biased region" description="Basic residues" evidence="1">
    <location>
        <begin position="58"/>
        <end position="75"/>
    </location>
</feature>
<dbReference type="EMBL" id="BRPK01000013">
    <property type="protein sequence ID" value="GLB43230.1"/>
    <property type="molecule type" value="Genomic_DNA"/>
</dbReference>
<comment type="caution">
    <text evidence="2">The sequence shown here is derived from an EMBL/GenBank/DDBJ whole genome shotgun (WGS) entry which is preliminary data.</text>
</comment>
<gene>
    <name evidence="2" type="ORF">LshimejAT787_1301310</name>
</gene>
<sequence>MKPNDDDDDDSLKRVNYSPRTTWHPIHTTSIPPPPPPRSPSLPASCTRHPTLQTTRQRNPKSRTRRHGKIPQRRE</sequence>
<dbReference type="AlphaFoldDB" id="A0A9P3PUM8"/>
<feature type="region of interest" description="Disordered" evidence="1">
    <location>
        <begin position="1"/>
        <end position="75"/>
    </location>
</feature>
<keyword evidence="3" id="KW-1185">Reference proteome</keyword>
<evidence type="ECO:0000313" key="3">
    <source>
        <dbReference type="Proteomes" id="UP001063166"/>
    </source>
</evidence>
<accession>A0A9P3PUM8</accession>